<evidence type="ECO:0000259" key="1">
    <source>
        <dbReference type="Pfam" id="PF05618"/>
    </source>
</evidence>
<organism evidence="2 3">
    <name type="scientific">Neptuniibacter pectenicola</name>
    <dbReference type="NCBI Taxonomy" id="1806669"/>
    <lineage>
        <taxon>Bacteria</taxon>
        <taxon>Pseudomonadati</taxon>
        <taxon>Pseudomonadota</taxon>
        <taxon>Gammaproteobacteria</taxon>
        <taxon>Oceanospirillales</taxon>
        <taxon>Oceanospirillaceae</taxon>
        <taxon>Neptuniibacter</taxon>
    </lineage>
</organism>
<dbReference type="PANTHER" id="PTHR38037">
    <property type="entry name" value="ZN_PROTEASE DOMAIN-CONTAINING PROTEIN"/>
    <property type="match status" value="1"/>
</dbReference>
<keyword evidence="3" id="KW-1185">Reference proteome</keyword>
<dbReference type="InterPro" id="IPR021109">
    <property type="entry name" value="Peptidase_aspartic_dom_sf"/>
</dbReference>
<feature type="domain" description="Retropepsin-like aspartic endopeptidase" evidence="1">
    <location>
        <begin position="8"/>
        <end position="139"/>
    </location>
</feature>
<accession>A0ABU9TP07</accession>
<evidence type="ECO:0000313" key="2">
    <source>
        <dbReference type="EMBL" id="MEM5535263.1"/>
    </source>
</evidence>
<proteinExistence type="predicted"/>
<dbReference type="RefSeq" id="WP_067983380.1">
    <property type="nucleotide sequence ID" value="NZ_CAXBCE010000016.1"/>
</dbReference>
<dbReference type="Gene3D" id="2.40.70.10">
    <property type="entry name" value="Acid Proteases"/>
    <property type="match status" value="1"/>
</dbReference>
<dbReference type="PANTHER" id="PTHR38037:SF1">
    <property type="entry name" value="ATP-DEPENDENT ZINC PROTEASE DOMAIN-CONTAINING PROTEIN-RELATED"/>
    <property type="match status" value="1"/>
</dbReference>
<dbReference type="Proteomes" id="UP001449225">
    <property type="component" value="Unassembled WGS sequence"/>
</dbReference>
<evidence type="ECO:0000313" key="3">
    <source>
        <dbReference type="Proteomes" id="UP001449225"/>
    </source>
</evidence>
<comment type="caution">
    <text evidence="2">The sequence shown here is derived from an EMBL/GenBank/DDBJ whole genome shotgun (WGS) entry which is preliminary data.</text>
</comment>
<gene>
    <name evidence="2" type="ORF">WNY58_02550</name>
</gene>
<name>A0ABU9TP07_9GAMM</name>
<reference evidence="2 3" key="1">
    <citation type="submission" date="2024-03" db="EMBL/GenBank/DDBJ databases">
        <title>Community enrichment and isolation of bacterial strains for fucoidan degradation.</title>
        <authorList>
            <person name="Sichert A."/>
        </authorList>
    </citation>
    <scope>NUCLEOTIDE SEQUENCE [LARGE SCALE GENOMIC DNA]</scope>
    <source>
        <strain evidence="2 3">AS76</strain>
    </source>
</reference>
<dbReference type="SUPFAM" id="SSF50630">
    <property type="entry name" value="Acid proteases"/>
    <property type="match status" value="1"/>
</dbReference>
<protein>
    <submittedName>
        <fullName evidence="2">RimK/LysX family protein</fullName>
    </submittedName>
</protein>
<sequence>MGKERIATGWQEWALLPELGLPPLQTKIDSGRQTSTLHAFMTEEFERDEQVYVRFCIHPKQNDHSDAIMCEAPILGKYEGTNKHGDPDNDYLIRTTIQMGQQQWPVELVITNMDDMTFRLLLGHSAIDGRLIVDPAATFLLGGPDDIIDNSPQKAEK</sequence>
<dbReference type="Pfam" id="PF05618">
    <property type="entry name" value="Zn_protease"/>
    <property type="match status" value="1"/>
</dbReference>
<dbReference type="EMBL" id="JBBMRA010000001">
    <property type="protein sequence ID" value="MEM5535263.1"/>
    <property type="molecule type" value="Genomic_DNA"/>
</dbReference>
<dbReference type="InterPro" id="IPR008503">
    <property type="entry name" value="Asp_endopeptidase"/>
</dbReference>